<organism evidence="5 6">
    <name type="scientific">Metarhizobium album</name>
    <dbReference type="NCBI Taxonomy" id="2182425"/>
    <lineage>
        <taxon>Bacteria</taxon>
        <taxon>Pseudomonadati</taxon>
        <taxon>Pseudomonadota</taxon>
        <taxon>Alphaproteobacteria</taxon>
        <taxon>Hyphomicrobiales</taxon>
        <taxon>Rhizobiaceae</taxon>
        <taxon>Metarhizobium</taxon>
    </lineage>
</organism>
<keyword evidence="3" id="KW-0804">Transcription</keyword>
<dbReference type="InterPro" id="IPR002818">
    <property type="entry name" value="DJ-1/PfpI"/>
</dbReference>
<evidence type="ECO:0000256" key="2">
    <source>
        <dbReference type="ARBA" id="ARBA00023125"/>
    </source>
</evidence>
<accession>A0A2U2DNL6</accession>
<dbReference type="Proteomes" id="UP000245252">
    <property type="component" value="Unassembled WGS sequence"/>
</dbReference>
<keyword evidence="1" id="KW-0805">Transcription regulation</keyword>
<sequence length="354" mass="40149">MEDCAVPVARDGPLNGRRMQAPDQARFDLQRPFSIALVCVEPALHAALLSIEPFRAANRLSKAPLFQIDFLSPDHGRRPSMDIPLPVTASLDDARTYDLVLLHSSYEFSGDSKGALFRWLRRQAAARIHICALDAAPLLLAEAGLLKGYRATSHWSTIPSFRELHPETDVVEQLFVVDRDRSTCAGQLASLDLSLHMLERFCGKALMEVVANEIVYPDARAEHGLQRQIVNNTTWQTNPILARAQRLMQETIEEPLSIEDLAARCEISVRELQYLFRKYLKASPKSYYLTFRLQRAKELLLYSTMSVGETGLACGFSSPGTYFRAFRARYETSPTHYRRAFRENGERPDGRRLY</sequence>
<dbReference type="OrthoDB" id="9793400at2"/>
<keyword evidence="6" id="KW-1185">Reference proteome</keyword>
<dbReference type="SUPFAM" id="SSF46689">
    <property type="entry name" value="Homeodomain-like"/>
    <property type="match status" value="2"/>
</dbReference>
<evidence type="ECO:0000256" key="1">
    <source>
        <dbReference type="ARBA" id="ARBA00023015"/>
    </source>
</evidence>
<dbReference type="InterPro" id="IPR009057">
    <property type="entry name" value="Homeodomain-like_sf"/>
</dbReference>
<reference evidence="5 6" key="1">
    <citation type="submission" date="2018-05" db="EMBL/GenBank/DDBJ databases">
        <title>The draft genome of strain NS-104.</title>
        <authorList>
            <person name="Hang P."/>
            <person name="Jiang J."/>
        </authorList>
    </citation>
    <scope>NUCLEOTIDE SEQUENCE [LARGE SCALE GENOMIC DNA]</scope>
    <source>
        <strain evidence="5 6">NS-104</strain>
    </source>
</reference>
<dbReference type="PANTHER" id="PTHR43130">
    <property type="entry name" value="ARAC-FAMILY TRANSCRIPTIONAL REGULATOR"/>
    <property type="match status" value="1"/>
</dbReference>
<evidence type="ECO:0000313" key="5">
    <source>
        <dbReference type="EMBL" id="PWE54916.1"/>
    </source>
</evidence>
<dbReference type="Gene3D" id="1.10.10.60">
    <property type="entry name" value="Homeodomain-like"/>
    <property type="match status" value="2"/>
</dbReference>
<dbReference type="InterPro" id="IPR052158">
    <property type="entry name" value="INH-QAR"/>
</dbReference>
<gene>
    <name evidence="5" type="ORF">DEM27_18440</name>
</gene>
<dbReference type="PROSITE" id="PS00041">
    <property type="entry name" value="HTH_ARAC_FAMILY_1"/>
    <property type="match status" value="1"/>
</dbReference>
<dbReference type="InterPro" id="IPR018062">
    <property type="entry name" value="HTH_AraC-typ_CS"/>
</dbReference>
<evidence type="ECO:0000313" key="6">
    <source>
        <dbReference type="Proteomes" id="UP000245252"/>
    </source>
</evidence>
<dbReference type="RefSeq" id="WP_109459716.1">
    <property type="nucleotide sequence ID" value="NZ_QFBC01000008.1"/>
</dbReference>
<evidence type="ECO:0000259" key="4">
    <source>
        <dbReference type="PROSITE" id="PS01124"/>
    </source>
</evidence>
<protein>
    <recommendedName>
        <fullName evidence="4">HTH araC/xylS-type domain-containing protein</fullName>
    </recommendedName>
</protein>
<name>A0A2U2DNL6_9HYPH</name>
<feature type="domain" description="HTH araC/xylS-type" evidence="4">
    <location>
        <begin position="242"/>
        <end position="340"/>
    </location>
</feature>
<dbReference type="EMBL" id="QFBC01000008">
    <property type="protein sequence ID" value="PWE54916.1"/>
    <property type="molecule type" value="Genomic_DNA"/>
</dbReference>
<dbReference type="GO" id="GO:0043565">
    <property type="term" value="F:sequence-specific DNA binding"/>
    <property type="evidence" value="ECO:0007669"/>
    <property type="project" value="InterPro"/>
</dbReference>
<dbReference type="Pfam" id="PF12833">
    <property type="entry name" value="HTH_18"/>
    <property type="match status" value="1"/>
</dbReference>
<keyword evidence="2" id="KW-0238">DNA-binding</keyword>
<dbReference type="SMART" id="SM00342">
    <property type="entry name" value="HTH_ARAC"/>
    <property type="match status" value="1"/>
</dbReference>
<proteinExistence type="predicted"/>
<dbReference type="AlphaFoldDB" id="A0A2U2DNL6"/>
<dbReference type="Pfam" id="PF01965">
    <property type="entry name" value="DJ-1_PfpI"/>
    <property type="match status" value="1"/>
</dbReference>
<dbReference type="CDD" id="cd03136">
    <property type="entry name" value="GATase1_AraC_ArgR_like"/>
    <property type="match status" value="1"/>
</dbReference>
<dbReference type="PANTHER" id="PTHR43130:SF3">
    <property type="entry name" value="HTH-TYPE TRANSCRIPTIONAL REGULATOR RV1931C"/>
    <property type="match status" value="1"/>
</dbReference>
<dbReference type="InterPro" id="IPR029062">
    <property type="entry name" value="Class_I_gatase-like"/>
</dbReference>
<dbReference type="GO" id="GO:0003700">
    <property type="term" value="F:DNA-binding transcription factor activity"/>
    <property type="evidence" value="ECO:0007669"/>
    <property type="project" value="InterPro"/>
</dbReference>
<dbReference type="SUPFAM" id="SSF52317">
    <property type="entry name" value="Class I glutamine amidotransferase-like"/>
    <property type="match status" value="1"/>
</dbReference>
<dbReference type="PROSITE" id="PS01124">
    <property type="entry name" value="HTH_ARAC_FAMILY_2"/>
    <property type="match status" value="1"/>
</dbReference>
<comment type="caution">
    <text evidence="5">The sequence shown here is derived from an EMBL/GenBank/DDBJ whole genome shotgun (WGS) entry which is preliminary data.</text>
</comment>
<dbReference type="Gene3D" id="3.40.50.880">
    <property type="match status" value="1"/>
</dbReference>
<dbReference type="InterPro" id="IPR018060">
    <property type="entry name" value="HTH_AraC"/>
</dbReference>
<evidence type="ECO:0000256" key="3">
    <source>
        <dbReference type="ARBA" id="ARBA00023163"/>
    </source>
</evidence>